<protein>
    <submittedName>
        <fullName evidence="2">Uncharacterized protein</fullName>
    </submittedName>
</protein>
<keyword evidence="3" id="KW-1185">Reference proteome</keyword>
<proteinExistence type="predicted"/>
<sequence length="355" mass="37657">MPLEVLLLRPRQRTRDLISHLLQAAGGGRSCRAPGGRRALWVFQGRGVWASTPVSPRASLRSQEELCHRGSAPRRRHVGDIRKPTWVPAGLGAQICHLRLDCLGQGLPERIRGGQTHTHMRVYTPTPLHTHLKCGAFPEQIRFDLHSFGHRDTTLPCCALETGRWKGLGNTKVFSALPSPRRAARSARSLGAPKCETTALPGAEVTNATAGEEAGEDAHSWLQGPSPEGARSLRSGSRAVAGIFRGPRVASARPLAPHPREEGQRPQVAPGSIHPTAVSQPASAAQHPGLLRTPRRGGGAAGGRDGDRCAPRPMAEPAALPGPPSARANRRLRSASSARRGAGPQLGASGLRAVA</sequence>
<dbReference type="EMBL" id="JASSZA010000012">
    <property type="protein sequence ID" value="KAK2096997.1"/>
    <property type="molecule type" value="Genomic_DNA"/>
</dbReference>
<name>A0ABQ9UL81_SAGOE</name>
<evidence type="ECO:0000313" key="2">
    <source>
        <dbReference type="EMBL" id="KAK2096997.1"/>
    </source>
</evidence>
<organism evidence="2 3">
    <name type="scientific">Saguinus oedipus</name>
    <name type="common">Cotton-top tamarin</name>
    <name type="synonym">Oedipomidas oedipus</name>
    <dbReference type="NCBI Taxonomy" id="9490"/>
    <lineage>
        <taxon>Eukaryota</taxon>
        <taxon>Metazoa</taxon>
        <taxon>Chordata</taxon>
        <taxon>Craniata</taxon>
        <taxon>Vertebrata</taxon>
        <taxon>Euteleostomi</taxon>
        <taxon>Mammalia</taxon>
        <taxon>Eutheria</taxon>
        <taxon>Euarchontoglires</taxon>
        <taxon>Primates</taxon>
        <taxon>Haplorrhini</taxon>
        <taxon>Platyrrhini</taxon>
        <taxon>Cebidae</taxon>
        <taxon>Callitrichinae</taxon>
        <taxon>Saguinus</taxon>
    </lineage>
</organism>
<gene>
    <name evidence="2" type="ORF">P7K49_026031</name>
</gene>
<comment type="caution">
    <text evidence="2">The sequence shown here is derived from an EMBL/GenBank/DDBJ whole genome shotgun (WGS) entry which is preliminary data.</text>
</comment>
<dbReference type="Proteomes" id="UP001266305">
    <property type="component" value="Unassembled WGS sequence"/>
</dbReference>
<accession>A0ABQ9UL81</accession>
<evidence type="ECO:0000313" key="3">
    <source>
        <dbReference type="Proteomes" id="UP001266305"/>
    </source>
</evidence>
<reference evidence="2 3" key="1">
    <citation type="submission" date="2023-05" db="EMBL/GenBank/DDBJ databases">
        <title>B98-5 Cell Line De Novo Hybrid Assembly: An Optical Mapping Approach.</title>
        <authorList>
            <person name="Kananen K."/>
            <person name="Auerbach J.A."/>
            <person name="Kautto E."/>
            <person name="Blachly J.S."/>
        </authorList>
    </citation>
    <scope>NUCLEOTIDE SEQUENCE [LARGE SCALE GENOMIC DNA]</scope>
    <source>
        <strain evidence="2">B95-8</strain>
        <tissue evidence="2">Cell line</tissue>
    </source>
</reference>
<evidence type="ECO:0000256" key="1">
    <source>
        <dbReference type="SAM" id="MobiDB-lite"/>
    </source>
</evidence>
<feature type="region of interest" description="Disordered" evidence="1">
    <location>
        <begin position="211"/>
        <end position="355"/>
    </location>
</feature>